<dbReference type="InterPro" id="IPR001294">
    <property type="entry name" value="Phytochrome"/>
</dbReference>
<dbReference type="SMART" id="SM00387">
    <property type="entry name" value="HATPase_c"/>
    <property type="match status" value="1"/>
</dbReference>
<evidence type="ECO:0000256" key="4">
    <source>
        <dbReference type="ARBA" id="ARBA00022543"/>
    </source>
</evidence>
<evidence type="ECO:0000256" key="6">
    <source>
        <dbReference type="ARBA" id="ARBA00022606"/>
    </source>
</evidence>
<reference evidence="14 15" key="1">
    <citation type="submission" date="2023-12" db="EMBL/GenBank/DDBJ databases">
        <title>Gut-associated functions are favored during microbiome assembly across C. elegans life.</title>
        <authorList>
            <person name="Zimmermann J."/>
        </authorList>
    </citation>
    <scope>NUCLEOTIDE SEQUENCE [LARGE SCALE GENOMIC DNA]</scope>
    <source>
        <strain evidence="14 15">JUb134</strain>
    </source>
</reference>
<comment type="similarity">
    <text evidence="2">In the N-terminal section; belongs to the phytochrome family.</text>
</comment>
<evidence type="ECO:0000256" key="1">
    <source>
        <dbReference type="ARBA" id="ARBA00000085"/>
    </source>
</evidence>
<evidence type="ECO:0000259" key="13">
    <source>
        <dbReference type="PROSITE" id="PS50046"/>
    </source>
</evidence>
<dbReference type="InterPro" id="IPR043150">
    <property type="entry name" value="Phytochrome_PHY_sf"/>
</dbReference>
<dbReference type="Pfam" id="PF08446">
    <property type="entry name" value="PAS_2"/>
    <property type="match status" value="1"/>
</dbReference>
<dbReference type="Pfam" id="PF07568">
    <property type="entry name" value="HisKA_2"/>
    <property type="match status" value="1"/>
</dbReference>
<keyword evidence="11" id="KW-0157">Chromophore</keyword>
<dbReference type="InterPro" id="IPR036890">
    <property type="entry name" value="HATPase_C_sf"/>
</dbReference>
<name>A0ABU8Q4H7_9SPHN</name>
<dbReference type="SUPFAM" id="SSF55781">
    <property type="entry name" value="GAF domain-like"/>
    <property type="match status" value="2"/>
</dbReference>
<keyword evidence="15" id="KW-1185">Reference proteome</keyword>
<dbReference type="SUPFAM" id="SSF55874">
    <property type="entry name" value="ATPase domain of HSP90 chaperone/DNA topoisomerase II/histidine kinase"/>
    <property type="match status" value="1"/>
</dbReference>
<dbReference type="InterPro" id="IPR029016">
    <property type="entry name" value="GAF-like_dom_sf"/>
</dbReference>
<organism evidence="14 15">
    <name type="scientific">Sphingomonas molluscorum</name>
    <dbReference type="NCBI Taxonomy" id="418184"/>
    <lineage>
        <taxon>Bacteria</taxon>
        <taxon>Pseudomonadati</taxon>
        <taxon>Pseudomonadota</taxon>
        <taxon>Alphaproteobacteria</taxon>
        <taxon>Sphingomonadales</taxon>
        <taxon>Sphingomonadaceae</taxon>
        <taxon>Sphingomonas</taxon>
    </lineage>
</organism>
<evidence type="ECO:0000256" key="3">
    <source>
        <dbReference type="ARBA" id="ARBA00012438"/>
    </source>
</evidence>
<keyword evidence="6" id="KW-0716">Sensory transduction</keyword>
<dbReference type="InterPro" id="IPR003594">
    <property type="entry name" value="HATPase_dom"/>
</dbReference>
<dbReference type="Pfam" id="PF00360">
    <property type="entry name" value="PHY"/>
    <property type="match status" value="1"/>
</dbReference>
<evidence type="ECO:0000313" key="14">
    <source>
        <dbReference type="EMBL" id="MEJ5093984.1"/>
    </source>
</evidence>
<evidence type="ECO:0000256" key="10">
    <source>
        <dbReference type="ARBA" id="ARBA00022840"/>
    </source>
</evidence>
<dbReference type="InterPro" id="IPR035965">
    <property type="entry name" value="PAS-like_dom_sf"/>
</dbReference>
<protein>
    <recommendedName>
        <fullName evidence="3">histidine kinase</fullName>
        <ecNumber evidence="3">2.7.13.3</ecNumber>
    </recommendedName>
</protein>
<accession>A0ABU8Q4H7</accession>
<dbReference type="RefSeq" id="WP_132882630.1">
    <property type="nucleotide sequence ID" value="NZ_JBBGZA010000001.1"/>
</dbReference>
<dbReference type="Proteomes" id="UP001380365">
    <property type="component" value="Unassembled WGS sequence"/>
</dbReference>
<evidence type="ECO:0000256" key="5">
    <source>
        <dbReference type="ARBA" id="ARBA00022553"/>
    </source>
</evidence>
<dbReference type="InterPro" id="IPR013515">
    <property type="entry name" value="Phytochrome_cen-reg"/>
</dbReference>
<keyword evidence="12" id="KW-0675">Receptor</keyword>
<dbReference type="InterPro" id="IPR016132">
    <property type="entry name" value="Phyto_chromo_attachment"/>
</dbReference>
<comment type="caution">
    <text evidence="14">The sequence shown here is derived from an EMBL/GenBank/DDBJ whole genome shotgun (WGS) entry which is preliminary data.</text>
</comment>
<dbReference type="PANTHER" id="PTHR41523">
    <property type="entry name" value="TWO-COMPONENT SYSTEM SENSOR PROTEIN"/>
    <property type="match status" value="1"/>
</dbReference>
<keyword evidence="9 14" id="KW-0418">Kinase</keyword>
<evidence type="ECO:0000256" key="11">
    <source>
        <dbReference type="ARBA" id="ARBA00022991"/>
    </source>
</evidence>
<keyword evidence="7" id="KW-0808">Transferase</keyword>
<comment type="catalytic activity">
    <reaction evidence="1">
        <text>ATP + protein L-histidine = ADP + protein N-phospho-L-histidine.</text>
        <dbReference type="EC" id="2.7.13.3"/>
    </reaction>
</comment>
<sequence>MTTVEQLQESAPVGHDLSACDREAIHLSGAIQPHGLLLIVDAATLRTVAGAGDLEARLAPDWLDRPIAELIGQDIAALLRSADMGPGGTLRLAPVAGTEGPLEASLHRSGDMLIVELEPQPEPVRPAIEVLVGLERAAATFERAADLVQLCERAAVAFRQLTGFDRVMLYRFLDDGAGVVLAEDRAPGLDSFLNHHFPASDIPRQARALYVRNRVRVIPDAHYTPAPIRPESANQGGIDLSDVALRSVSPIHLQYLRNMGVEASASISIVRDGVLWGLVACHHDSPRRMDPELRAAARALASGLARQIRAQEEAESYRERLRLHAGEDLVTARLGGEQPIRVQLAQCGKELAELLDADGFALVCGDSVSREGHCPEDADLLRLAEWVDGQGGGLVVSRELSTLFPPAEGYAGVGSGLLGMPIDGTECMALWFRMEEVERVNWAGNPHKAVEVEPGAVLTPRASFESWSQIVRGRARRWTLEEVKAAHRLRGVLHDLRQRVRLRELNGQLSAANREQELLLRQKDVLMHEVNHRVQNSLQLVSAFLGMQARAVGDADLTSHLTEAQARLSAVALVHRRLYRDDQVEAVELSRYLDELMTDMRASLGADWGSALRVYLAPVLVPTGRAVDIGLITTELVINATKYAYPGTTGPITVMLEQHRANLRLIVEDQGRGKSGAGEGFGSRMMKALVGRLGGELAFEDNAPGLRVILTAPIEESGR</sequence>
<evidence type="ECO:0000256" key="9">
    <source>
        <dbReference type="ARBA" id="ARBA00022777"/>
    </source>
</evidence>
<proteinExistence type="inferred from homology"/>
<dbReference type="Pfam" id="PF13581">
    <property type="entry name" value="HATPase_c_2"/>
    <property type="match status" value="1"/>
</dbReference>
<dbReference type="PANTHER" id="PTHR41523:SF8">
    <property type="entry name" value="ETHYLENE RESPONSE SENSOR PROTEIN"/>
    <property type="match status" value="1"/>
</dbReference>
<dbReference type="InterPro" id="IPR013654">
    <property type="entry name" value="PAS_2"/>
</dbReference>
<evidence type="ECO:0000256" key="12">
    <source>
        <dbReference type="ARBA" id="ARBA00023170"/>
    </source>
</evidence>
<dbReference type="Gene3D" id="3.30.450.40">
    <property type="match status" value="1"/>
</dbReference>
<gene>
    <name evidence="14" type="ORF">WH159_05470</name>
</gene>
<dbReference type="PRINTS" id="PR01033">
    <property type="entry name" value="PHYTOCHROME"/>
</dbReference>
<evidence type="ECO:0000256" key="2">
    <source>
        <dbReference type="ARBA" id="ARBA00006402"/>
    </source>
</evidence>
<dbReference type="Pfam" id="PF01590">
    <property type="entry name" value="GAF"/>
    <property type="match status" value="1"/>
</dbReference>
<dbReference type="InterPro" id="IPR003018">
    <property type="entry name" value="GAF"/>
</dbReference>
<dbReference type="SUPFAM" id="SSF55785">
    <property type="entry name" value="PYP-like sensor domain (PAS domain)"/>
    <property type="match status" value="1"/>
</dbReference>
<dbReference type="InterPro" id="IPR011495">
    <property type="entry name" value="Sig_transdc_His_kin_sub2_dim/P"/>
</dbReference>
<feature type="domain" description="Phytochrome chromophore attachment site" evidence="13">
    <location>
        <begin position="146"/>
        <end position="302"/>
    </location>
</feature>
<evidence type="ECO:0000256" key="7">
    <source>
        <dbReference type="ARBA" id="ARBA00022679"/>
    </source>
</evidence>
<keyword evidence="5" id="KW-0597">Phosphoprotein</keyword>
<dbReference type="GO" id="GO:0016301">
    <property type="term" value="F:kinase activity"/>
    <property type="evidence" value="ECO:0007669"/>
    <property type="project" value="UniProtKB-KW"/>
</dbReference>
<evidence type="ECO:0000256" key="8">
    <source>
        <dbReference type="ARBA" id="ARBA00022741"/>
    </source>
</evidence>
<dbReference type="Gene3D" id="3.30.450.20">
    <property type="entry name" value="PAS domain"/>
    <property type="match status" value="1"/>
</dbReference>
<keyword evidence="10" id="KW-0067">ATP-binding</keyword>
<dbReference type="EMBL" id="JBBGZA010000001">
    <property type="protein sequence ID" value="MEJ5093984.1"/>
    <property type="molecule type" value="Genomic_DNA"/>
</dbReference>
<dbReference type="PROSITE" id="PS50046">
    <property type="entry name" value="PHYTOCHROME_2"/>
    <property type="match status" value="1"/>
</dbReference>
<dbReference type="SMART" id="SM00065">
    <property type="entry name" value="GAF"/>
    <property type="match status" value="1"/>
</dbReference>
<dbReference type="EC" id="2.7.13.3" evidence="3"/>
<keyword evidence="8" id="KW-0547">Nucleotide-binding</keyword>
<dbReference type="Gene3D" id="3.30.565.10">
    <property type="entry name" value="Histidine kinase-like ATPase, C-terminal domain"/>
    <property type="match status" value="1"/>
</dbReference>
<evidence type="ECO:0000313" key="15">
    <source>
        <dbReference type="Proteomes" id="UP001380365"/>
    </source>
</evidence>
<dbReference type="Gene3D" id="3.30.450.270">
    <property type="match status" value="1"/>
</dbReference>
<keyword evidence="4" id="KW-0600">Photoreceptor protein</keyword>